<evidence type="ECO:0000313" key="2">
    <source>
        <dbReference type="EMBL" id="QHS98741.1"/>
    </source>
</evidence>
<keyword evidence="1" id="KW-0812">Transmembrane</keyword>
<evidence type="ECO:0000256" key="1">
    <source>
        <dbReference type="SAM" id="Phobius"/>
    </source>
</evidence>
<organism evidence="2">
    <name type="scientific">viral metagenome</name>
    <dbReference type="NCBI Taxonomy" id="1070528"/>
    <lineage>
        <taxon>unclassified sequences</taxon>
        <taxon>metagenomes</taxon>
        <taxon>organismal metagenomes</taxon>
    </lineage>
</organism>
<dbReference type="AlphaFoldDB" id="A0A6C0C3R8"/>
<keyword evidence="1" id="KW-1133">Transmembrane helix</keyword>
<accession>A0A6C0C3R8</accession>
<keyword evidence="1" id="KW-0472">Membrane</keyword>
<sequence>MLNTEFVKEVIFLGIGKIDDYYEMYAAFMPFINELANLFTIVFFKPYLGVNLYPHSVNNIYQNFMKSFIDMLAITGIAANAAEYGTSYDREIGLVKGVLYAVFTFFVPNVYMDGLLKSFKYRWSKLFVGLVFIYLLDICVHGFSYFYIKSKEQEISQAQQEEKKKLI</sequence>
<dbReference type="EMBL" id="MN739322">
    <property type="protein sequence ID" value="QHS98741.1"/>
    <property type="molecule type" value="Genomic_DNA"/>
</dbReference>
<feature type="transmembrane region" description="Helical" evidence="1">
    <location>
        <begin position="21"/>
        <end position="44"/>
    </location>
</feature>
<name>A0A6C0C3R8_9ZZZZ</name>
<feature type="transmembrane region" description="Helical" evidence="1">
    <location>
        <begin position="126"/>
        <end position="148"/>
    </location>
</feature>
<reference evidence="2" key="1">
    <citation type="journal article" date="2020" name="Nature">
        <title>Giant virus diversity and host interactions through global metagenomics.</title>
        <authorList>
            <person name="Schulz F."/>
            <person name="Roux S."/>
            <person name="Paez-Espino D."/>
            <person name="Jungbluth S."/>
            <person name="Walsh D.A."/>
            <person name="Denef V.J."/>
            <person name="McMahon K.D."/>
            <person name="Konstantinidis K.T."/>
            <person name="Eloe-Fadrosh E.A."/>
            <person name="Kyrpides N.C."/>
            <person name="Woyke T."/>
        </authorList>
    </citation>
    <scope>NUCLEOTIDE SEQUENCE</scope>
    <source>
        <strain evidence="2">GVMAG-M-3300020185-18</strain>
    </source>
</reference>
<feature type="transmembrane region" description="Helical" evidence="1">
    <location>
        <begin position="64"/>
        <end position="82"/>
    </location>
</feature>
<proteinExistence type="predicted"/>
<protein>
    <submittedName>
        <fullName evidence="2">Uncharacterized protein</fullName>
    </submittedName>
</protein>
<feature type="transmembrane region" description="Helical" evidence="1">
    <location>
        <begin position="94"/>
        <end position="111"/>
    </location>
</feature>